<accession>A0A7W3J903</accession>
<dbReference type="PROSITE" id="PS50929">
    <property type="entry name" value="ABC_TM1F"/>
    <property type="match status" value="1"/>
</dbReference>
<feature type="transmembrane region" description="Helical" evidence="8">
    <location>
        <begin position="44"/>
        <end position="66"/>
    </location>
</feature>
<comment type="subcellular location">
    <subcellularLocation>
        <location evidence="1">Cell membrane</location>
        <topology evidence="1">Multi-pass membrane protein</topology>
    </subcellularLocation>
</comment>
<keyword evidence="2 8" id="KW-0812">Transmembrane</keyword>
<feature type="transmembrane region" description="Helical" evidence="8">
    <location>
        <begin position="265"/>
        <end position="288"/>
    </location>
</feature>
<gene>
    <name evidence="11" type="ORF">FHX71_002271</name>
</gene>
<dbReference type="Proteomes" id="UP000540568">
    <property type="component" value="Unassembled WGS sequence"/>
</dbReference>
<dbReference type="InterPro" id="IPR003593">
    <property type="entry name" value="AAA+_ATPase"/>
</dbReference>
<feature type="transmembrane region" description="Helical" evidence="8">
    <location>
        <begin position="184"/>
        <end position="202"/>
    </location>
</feature>
<keyword evidence="6 8" id="KW-0472">Membrane</keyword>
<comment type="caution">
    <text evidence="11">The sequence shown here is derived from an EMBL/GenBank/DDBJ whole genome shotgun (WGS) entry which is preliminary data.</text>
</comment>
<protein>
    <submittedName>
        <fullName evidence="11">ATP-binding cassette subfamily B protein</fullName>
    </submittedName>
</protein>
<dbReference type="SMART" id="SM00382">
    <property type="entry name" value="AAA"/>
    <property type="match status" value="1"/>
</dbReference>
<dbReference type="Gene3D" id="3.40.50.300">
    <property type="entry name" value="P-loop containing nucleotide triphosphate hydrolases"/>
    <property type="match status" value="1"/>
</dbReference>
<sequence length="631" mass="65961">MSDGRPQTGTVGEQDGVRRPAGAGERSTRDKVRALWAYARPHKAVLVVALVLGAIGTATELATPLVTKAVLDGLEASASLATPITILAVLLVAGTVVGLVQGIMLGTLAERIILAARTGLVRHLLHARVPEVTARQPGELVTRVTSDTLLIREATTSSVVNFVNGIIGLVGAIVLMAYLDVVLLGVTVAVLIVAGISVVALMPRLSRAQQEAQEHVGALGGRLEGVIRALRTVKSARAESRETGRVSAHAEASARSGIRAVKLENVSWTITGVAVNLAVMLLLGVGAWRVSTDAITVSTLVAFLLYVFQLMMPVMLLTMSLTSLQSGLAAAARISEVEEMRLEADDDAAAAAGASGAEPGSGGESSLVRLREVTYRYPGEGGVDDGRPPALDGVSIDVPRRGHTAIVGPSGAGKTTIMSLLLRFLSPETGRVELDGRPYADWTTDQIRSRIAYVEQDTPIVPGTLRENLAYAAPGATDAQIRAAVDALRLTDRVAVLPDGLDTEVSASQLSGGERQRVAVARALVARPEILLLDEATAQLDGLTEAALAEAIRDVASTGAVVTIAHRISTVMDADQIVLLERGRVRAVGRHTELLETDELYRELVAALRLDASVTGSVSVSGQEEPAPAGA</sequence>
<dbReference type="PROSITE" id="PS00211">
    <property type="entry name" value="ABC_TRANSPORTER_1"/>
    <property type="match status" value="1"/>
</dbReference>
<dbReference type="CDD" id="cd18551">
    <property type="entry name" value="ABC_6TM_LmrA_like"/>
    <property type="match status" value="1"/>
</dbReference>
<dbReference type="GO" id="GO:0015421">
    <property type="term" value="F:ABC-type oligopeptide transporter activity"/>
    <property type="evidence" value="ECO:0007669"/>
    <property type="project" value="TreeGrafter"/>
</dbReference>
<evidence type="ECO:0000256" key="7">
    <source>
        <dbReference type="SAM" id="MobiDB-lite"/>
    </source>
</evidence>
<feature type="region of interest" description="Disordered" evidence="7">
    <location>
        <begin position="1"/>
        <end position="26"/>
    </location>
</feature>
<dbReference type="InterPro" id="IPR003439">
    <property type="entry name" value="ABC_transporter-like_ATP-bd"/>
</dbReference>
<evidence type="ECO:0000256" key="4">
    <source>
        <dbReference type="ARBA" id="ARBA00022840"/>
    </source>
</evidence>
<dbReference type="AlphaFoldDB" id="A0A7W3J903"/>
<evidence type="ECO:0000259" key="9">
    <source>
        <dbReference type="PROSITE" id="PS50893"/>
    </source>
</evidence>
<evidence type="ECO:0000256" key="3">
    <source>
        <dbReference type="ARBA" id="ARBA00022741"/>
    </source>
</evidence>
<name>A0A7W3J903_9MICO</name>
<evidence type="ECO:0000256" key="5">
    <source>
        <dbReference type="ARBA" id="ARBA00022989"/>
    </source>
</evidence>
<dbReference type="InterPro" id="IPR017871">
    <property type="entry name" value="ABC_transporter-like_CS"/>
</dbReference>
<dbReference type="Pfam" id="PF00664">
    <property type="entry name" value="ABC_membrane"/>
    <property type="match status" value="1"/>
</dbReference>
<evidence type="ECO:0000313" key="11">
    <source>
        <dbReference type="EMBL" id="MBA8808329.1"/>
    </source>
</evidence>
<evidence type="ECO:0000313" key="12">
    <source>
        <dbReference type="Proteomes" id="UP000540568"/>
    </source>
</evidence>
<dbReference type="InterPro" id="IPR039421">
    <property type="entry name" value="Type_1_exporter"/>
</dbReference>
<keyword evidence="5 8" id="KW-1133">Transmembrane helix</keyword>
<dbReference type="GO" id="GO:0005886">
    <property type="term" value="C:plasma membrane"/>
    <property type="evidence" value="ECO:0007669"/>
    <property type="project" value="UniProtKB-SubCell"/>
</dbReference>
<dbReference type="PROSITE" id="PS50893">
    <property type="entry name" value="ABC_TRANSPORTER_2"/>
    <property type="match status" value="1"/>
</dbReference>
<keyword evidence="12" id="KW-1185">Reference proteome</keyword>
<evidence type="ECO:0000256" key="8">
    <source>
        <dbReference type="SAM" id="Phobius"/>
    </source>
</evidence>
<feature type="transmembrane region" description="Helical" evidence="8">
    <location>
        <begin position="294"/>
        <end position="317"/>
    </location>
</feature>
<evidence type="ECO:0000256" key="6">
    <source>
        <dbReference type="ARBA" id="ARBA00023136"/>
    </source>
</evidence>
<proteinExistence type="predicted"/>
<evidence type="ECO:0000259" key="10">
    <source>
        <dbReference type="PROSITE" id="PS50929"/>
    </source>
</evidence>
<evidence type="ECO:0000256" key="2">
    <source>
        <dbReference type="ARBA" id="ARBA00022692"/>
    </source>
</evidence>
<organism evidence="11 12">
    <name type="scientific">Promicromonospora sukumoe</name>
    <dbReference type="NCBI Taxonomy" id="88382"/>
    <lineage>
        <taxon>Bacteria</taxon>
        <taxon>Bacillati</taxon>
        <taxon>Actinomycetota</taxon>
        <taxon>Actinomycetes</taxon>
        <taxon>Micrococcales</taxon>
        <taxon>Promicromonosporaceae</taxon>
        <taxon>Promicromonospora</taxon>
    </lineage>
</organism>
<dbReference type="InterPro" id="IPR027417">
    <property type="entry name" value="P-loop_NTPase"/>
</dbReference>
<dbReference type="Gene3D" id="1.20.1560.10">
    <property type="entry name" value="ABC transporter type 1, transmembrane domain"/>
    <property type="match status" value="1"/>
</dbReference>
<feature type="domain" description="ABC transmembrane type-1" evidence="10">
    <location>
        <begin position="47"/>
        <end position="326"/>
    </location>
</feature>
<dbReference type="PANTHER" id="PTHR43394:SF1">
    <property type="entry name" value="ATP-BINDING CASSETTE SUB-FAMILY B MEMBER 10, MITOCHONDRIAL"/>
    <property type="match status" value="1"/>
</dbReference>
<dbReference type="GO" id="GO:0016887">
    <property type="term" value="F:ATP hydrolysis activity"/>
    <property type="evidence" value="ECO:0007669"/>
    <property type="project" value="InterPro"/>
</dbReference>
<reference evidence="11 12" key="1">
    <citation type="submission" date="2020-07" db="EMBL/GenBank/DDBJ databases">
        <title>Sequencing the genomes of 1000 actinobacteria strains.</title>
        <authorList>
            <person name="Klenk H.-P."/>
        </authorList>
    </citation>
    <scope>NUCLEOTIDE SEQUENCE [LARGE SCALE GENOMIC DNA]</scope>
    <source>
        <strain evidence="11 12">DSM 44121</strain>
    </source>
</reference>
<dbReference type="Pfam" id="PF00005">
    <property type="entry name" value="ABC_tran"/>
    <property type="match status" value="1"/>
</dbReference>
<evidence type="ECO:0000256" key="1">
    <source>
        <dbReference type="ARBA" id="ARBA00004651"/>
    </source>
</evidence>
<dbReference type="RefSeq" id="WP_312877018.1">
    <property type="nucleotide sequence ID" value="NZ_BAAATF010000003.1"/>
</dbReference>
<dbReference type="SUPFAM" id="SSF90123">
    <property type="entry name" value="ABC transporter transmembrane region"/>
    <property type="match status" value="1"/>
</dbReference>
<dbReference type="SUPFAM" id="SSF52540">
    <property type="entry name" value="P-loop containing nucleoside triphosphate hydrolases"/>
    <property type="match status" value="1"/>
</dbReference>
<keyword evidence="3" id="KW-0547">Nucleotide-binding</keyword>
<dbReference type="EMBL" id="JACGWV010000001">
    <property type="protein sequence ID" value="MBA8808329.1"/>
    <property type="molecule type" value="Genomic_DNA"/>
</dbReference>
<dbReference type="InterPro" id="IPR036640">
    <property type="entry name" value="ABC1_TM_sf"/>
</dbReference>
<dbReference type="PANTHER" id="PTHR43394">
    <property type="entry name" value="ATP-DEPENDENT PERMEASE MDL1, MITOCHONDRIAL"/>
    <property type="match status" value="1"/>
</dbReference>
<feature type="compositionally biased region" description="Polar residues" evidence="7">
    <location>
        <begin position="1"/>
        <end position="11"/>
    </location>
</feature>
<feature type="transmembrane region" description="Helical" evidence="8">
    <location>
        <begin position="159"/>
        <end position="178"/>
    </location>
</feature>
<feature type="transmembrane region" description="Helical" evidence="8">
    <location>
        <begin position="86"/>
        <end position="108"/>
    </location>
</feature>
<dbReference type="InterPro" id="IPR011527">
    <property type="entry name" value="ABC1_TM_dom"/>
</dbReference>
<feature type="domain" description="ABC transporter" evidence="9">
    <location>
        <begin position="368"/>
        <end position="607"/>
    </location>
</feature>
<keyword evidence="4 11" id="KW-0067">ATP-binding</keyword>
<dbReference type="GO" id="GO:0005524">
    <property type="term" value="F:ATP binding"/>
    <property type="evidence" value="ECO:0007669"/>
    <property type="project" value="UniProtKB-KW"/>
</dbReference>